<dbReference type="SMART" id="SM00842">
    <property type="entry name" value="FtsA"/>
    <property type="match status" value="1"/>
</dbReference>
<dbReference type="Gene3D" id="3.30.420.40">
    <property type="match status" value="2"/>
</dbReference>
<evidence type="ECO:0000256" key="6">
    <source>
        <dbReference type="ARBA" id="ARBA00030945"/>
    </source>
</evidence>
<dbReference type="GO" id="GO:0051301">
    <property type="term" value="P:cell division"/>
    <property type="evidence" value="ECO:0007669"/>
    <property type="project" value="UniProtKB-KW"/>
</dbReference>
<evidence type="ECO:0000313" key="9">
    <source>
        <dbReference type="EMBL" id="MBM7614421.1"/>
    </source>
</evidence>
<evidence type="ECO:0000256" key="1">
    <source>
        <dbReference type="ARBA" id="ARBA00007381"/>
    </source>
</evidence>
<keyword evidence="9" id="KW-0131">Cell cycle</keyword>
<dbReference type="EMBL" id="JAFBEE010000004">
    <property type="protein sequence ID" value="MBM7614421.1"/>
    <property type="molecule type" value="Genomic_DNA"/>
</dbReference>
<dbReference type="RefSeq" id="WP_243427857.1">
    <property type="nucleotide sequence ID" value="NZ_JAFBEE010000004.1"/>
</dbReference>
<proteinExistence type="inferred from homology"/>
<comment type="similarity">
    <text evidence="1">Belongs to the heat shock protein 70 family.</text>
</comment>
<dbReference type="CDD" id="cd24004">
    <property type="entry name" value="ASKHA_NBD_PilM-like"/>
    <property type="match status" value="1"/>
</dbReference>
<dbReference type="InterPro" id="IPR043129">
    <property type="entry name" value="ATPase_NBD"/>
</dbReference>
<organism evidence="9 10">
    <name type="scientific">Alkaliphilus hydrothermalis</name>
    <dbReference type="NCBI Taxonomy" id="1482730"/>
    <lineage>
        <taxon>Bacteria</taxon>
        <taxon>Bacillati</taxon>
        <taxon>Bacillota</taxon>
        <taxon>Clostridia</taxon>
        <taxon>Peptostreptococcales</taxon>
        <taxon>Natronincolaceae</taxon>
        <taxon>Alkaliphilus</taxon>
    </lineage>
</organism>
<evidence type="ECO:0000313" key="10">
    <source>
        <dbReference type="Proteomes" id="UP001314796"/>
    </source>
</evidence>
<dbReference type="PANTHER" id="PTHR32432">
    <property type="entry name" value="CELL DIVISION PROTEIN FTSA-RELATED"/>
    <property type="match status" value="1"/>
</dbReference>
<sequence length="693" mass="77419">MDNNSYDKGSIVFALDIGTRSVIGILGSYRDKKIVIHHSAIEFHQNRAMFDGQIHDIEEVASIVGKVKSQLEVKAGFTLKEVAIAAAGRALKTQRIEIEKELDENKSIDRHLVNSIEIEGLQMAKLQLEERDAETTNYFCVGHTVINYFLNNGIITNPVGHRGRSLKMDILATFLPHVVVDSLYTVMNKVGLEVTYMTLEPIAAIEVAVPQSIRLLNIAMVDIGAGTSDIAITKDGAVVAYGMTSTAGDELTEAIAKNYLLDFDTAEAVKCQLCQKEYQHFTDILGMQHEIPTETVLEAIQPAIKTIAKDIASNILLQNEKAPSAIFLIGGGSQIPFLNEEVANLLEMPKERVVVRGTEIIQNLNQENLLVVGPEGITPVGILVKALENQSRDFIEINVNGKEIKLFQSKKLKVSDALVLIGFNPRDLIPKRGKTITVMVNGKEKSFYGEYGVAAEIYVNRLTSSLDSPIKGGDTINILPAKQGKDALCSLKDVVDLNTLVEMNGNHVKLVHQLTLNGEAMTENVPLKDGDIISYKMFKTVEELCHQLNIKYNDKVIYINGKVANLFDFIKDHDKIELIDMLEVEESENIVEEEIIEEENVQREMVWQKNEVLEEIESSEEAISLIYNGRPLTIPKTKTEMIFVDIFDYVDFDRYQLKGKLILLHNGENANYVQPLMDGDEIVVKWDTPDRQH</sequence>
<dbReference type="Pfam" id="PF14450">
    <property type="entry name" value="FtsA"/>
    <property type="match status" value="1"/>
</dbReference>
<accession>A0ABS2NNI6</accession>
<feature type="domain" description="SHS2" evidence="8">
    <location>
        <begin position="12"/>
        <end position="208"/>
    </location>
</feature>
<reference evidence="9 10" key="1">
    <citation type="submission" date="2021-01" db="EMBL/GenBank/DDBJ databases">
        <title>Genomic Encyclopedia of Type Strains, Phase IV (KMG-IV): sequencing the most valuable type-strain genomes for metagenomic binning, comparative biology and taxonomic classification.</title>
        <authorList>
            <person name="Goeker M."/>
        </authorList>
    </citation>
    <scope>NUCLEOTIDE SEQUENCE [LARGE SCALE GENOMIC DNA]</scope>
    <source>
        <strain evidence="9 10">DSM 25890</strain>
    </source>
</reference>
<evidence type="ECO:0000256" key="3">
    <source>
        <dbReference type="ARBA" id="ARBA00017249"/>
    </source>
</evidence>
<keyword evidence="9" id="KW-0132">Cell division</keyword>
<dbReference type="InterPro" id="IPR018181">
    <property type="entry name" value="Heat_shock_70_CS"/>
</dbReference>
<evidence type="ECO:0000259" key="8">
    <source>
        <dbReference type="SMART" id="SM00842"/>
    </source>
</evidence>
<evidence type="ECO:0000256" key="7">
    <source>
        <dbReference type="ARBA" id="ARBA00033103"/>
    </source>
</evidence>
<dbReference type="InterPro" id="IPR003494">
    <property type="entry name" value="SHS2_FtsA"/>
</dbReference>
<dbReference type="PROSITE" id="PS01036">
    <property type="entry name" value="HSP70_3"/>
    <property type="match status" value="1"/>
</dbReference>
<comment type="caution">
    <text evidence="9">The sequence shown here is derived from an EMBL/GenBank/DDBJ whole genome shotgun (WGS) entry which is preliminary data.</text>
</comment>
<dbReference type="Proteomes" id="UP001314796">
    <property type="component" value="Unassembled WGS sequence"/>
</dbReference>
<keyword evidence="4" id="KW-0346">Stress response</keyword>
<dbReference type="SUPFAM" id="SSF53067">
    <property type="entry name" value="Actin-like ATPase domain"/>
    <property type="match status" value="2"/>
</dbReference>
<keyword evidence="10" id="KW-1185">Reference proteome</keyword>
<gene>
    <name evidence="9" type="ORF">JOC73_000932</name>
</gene>
<evidence type="ECO:0000256" key="4">
    <source>
        <dbReference type="ARBA" id="ARBA00023016"/>
    </source>
</evidence>
<dbReference type="PANTHER" id="PTHR32432:SF3">
    <property type="entry name" value="ETHANOLAMINE UTILIZATION PROTEIN EUTJ"/>
    <property type="match status" value="1"/>
</dbReference>
<protein>
    <recommendedName>
        <fullName evidence="2">Chaperone protein DnaK</fullName>
    </recommendedName>
    <alternativeName>
        <fullName evidence="3">Chaperone protein dnaK</fullName>
    </alternativeName>
    <alternativeName>
        <fullName evidence="7">HSP70</fullName>
    </alternativeName>
    <alternativeName>
        <fullName evidence="6">Heat shock 70 kDa protein</fullName>
    </alternativeName>
    <alternativeName>
        <fullName evidence="5">Heat shock protein 70</fullName>
    </alternativeName>
</protein>
<name>A0ABS2NNI6_9FIRM</name>
<evidence type="ECO:0000256" key="5">
    <source>
        <dbReference type="ARBA" id="ARBA00030019"/>
    </source>
</evidence>
<dbReference type="InterPro" id="IPR050696">
    <property type="entry name" value="FtsA/MreB"/>
</dbReference>
<evidence type="ECO:0000256" key="2">
    <source>
        <dbReference type="ARBA" id="ARBA00014415"/>
    </source>
</evidence>